<dbReference type="RefSeq" id="WP_379232784.1">
    <property type="nucleotide sequence ID" value="NZ_JBHSTE010000002.1"/>
</dbReference>
<proteinExistence type="predicted"/>
<dbReference type="PIRSF" id="PIRSF018637">
    <property type="entry name" value="TrmK"/>
    <property type="match status" value="1"/>
</dbReference>
<dbReference type="SUPFAM" id="SSF53335">
    <property type="entry name" value="S-adenosyl-L-methionine-dependent methyltransferases"/>
    <property type="match status" value="1"/>
</dbReference>
<accession>A0ABW1V0Z7</accession>
<keyword evidence="2" id="KW-1185">Reference proteome</keyword>
<dbReference type="PANTHER" id="PTHR38451:SF1">
    <property type="entry name" value="TRNA (ADENINE(22)-N(1))-METHYLTRANSFERASE"/>
    <property type="match status" value="1"/>
</dbReference>
<dbReference type="EMBL" id="JBHSTE010000002">
    <property type="protein sequence ID" value="MFC6332429.1"/>
    <property type="molecule type" value="Genomic_DNA"/>
</dbReference>
<protein>
    <submittedName>
        <fullName evidence="1">tRNA (Adenine(22)-N(1))-methyltransferase</fullName>
    </submittedName>
</protein>
<name>A0ABW1V0Z7_9BACL</name>
<dbReference type="Gene3D" id="1.10.287.1890">
    <property type="match status" value="1"/>
</dbReference>
<dbReference type="InterPro" id="IPR029063">
    <property type="entry name" value="SAM-dependent_MTases_sf"/>
</dbReference>
<gene>
    <name evidence="1" type="ORF">ACFP56_07310</name>
</gene>
<reference evidence="2" key="1">
    <citation type="journal article" date="2019" name="Int. J. Syst. Evol. Microbiol.">
        <title>The Global Catalogue of Microorganisms (GCM) 10K type strain sequencing project: providing services to taxonomists for standard genome sequencing and annotation.</title>
        <authorList>
            <consortium name="The Broad Institute Genomics Platform"/>
            <consortium name="The Broad Institute Genome Sequencing Center for Infectious Disease"/>
            <person name="Wu L."/>
            <person name="Ma J."/>
        </authorList>
    </citation>
    <scope>NUCLEOTIDE SEQUENCE [LARGE SCALE GENOMIC DNA]</scope>
    <source>
        <strain evidence="2">PCU 280</strain>
    </source>
</reference>
<dbReference type="Pfam" id="PF04816">
    <property type="entry name" value="TrmK"/>
    <property type="match status" value="1"/>
</dbReference>
<comment type="caution">
    <text evidence="1">The sequence shown here is derived from an EMBL/GenBank/DDBJ whole genome shotgun (WGS) entry which is preliminary data.</text>
</comment>
<organism evidence="1 2">
    <name type="scientific">Paenibacillus septentrionalis</name>
    <dbReference type="NCBI Taxonomy" id="429342"/>
    <lineage>
        <taxon>Bacteria</taxon>
        <taxon>Bacillati</taxon>
        <taxon>Bacillota</taxon>
        <taxon>Bacilli</taxon>
        <taxon>Bacillales</taxon>
        <taxon>Paenibacillaceae</taxon>
        <taxon>Paenibacillus</taxon>
    </lineage>
</organism>
<dbReference type="PANTHER" id="PTHR38451">
    <property type="entry name" value="TRNA (ADENINE(22)-N(1))-METHYLTRANSFERASE"/>
    <property type="match status" value="1"/>
</dbReference>
<evidence type="ECO:0000313" key="2">
    <source>
        <dbReference type="Proteomes" id="UP001596233"/>
    </source>
</evidence>
<dbReference type="Gene3D" id="3.40.50.150">
    <property type="entry name" value="Vaccinia Virus protein VP39"/>
    <property type="match status" value="1"/>
</dbReference>
<dbReference type="InterPro" id="IPR006901">
    <property type="entry name" value="TrmK"/>
</dbReference>
<evidence type="ECO:0000313" key="1">
    <source>
        <dbReference type="EMBL" id="MFC6332429.1"/>
    </source>
</evidence>
<sequence length="257" mass="28461">MIQLSKRLQTVADYITTGNRVADIGSDHAQLPVYLIQSGKSAFAVAGEVNEGPWQAACKQIENANLTRQISARKGNGLEVVQPNEVDTVTICGMGGALISTILGQGDQQGKLEGVKELILQPNIGEDAVRVWLREHDWVLQDEAIVEEEGKIYEVLYAKKEQRADELNQKLYTGSELGLPYPAPVTNAILMRMGPYLLQKKGPVLLKKWEAEMEKLDHIIASLSQSQLDSAKAKLAAVKQDQTLIKEVLRWLYTDKP</sequence>
<dbReference type="Proteomes" id="UP001596233">
    <property type="component" value="Unassembled WGS sequence"/>
</dbReference>